<organism evidence="1">
    <name type="scientific">marine sediment metagenome</name>
    <dbReference type="NCBI Taxonomy" id="412755"/>
    <lineage>
        <taxon>unclassified sequences</taxon>
        <taxon>metagenomes</taxon>
        <taxon>ecological metagenomes</taxon>
    </lineage>
</organism>
<evidence type="ECO:0000313" key="1">
    <source>
        <dbReference type="EMBL" id="GAI31906.1"/>
    </source>
</evidence>
<proteinExistence type="predicted"/>
<gene>
    <name evidence="1" type="ORF">S06H3_26958</name>
</gene>
<name>X1NNW2_9ZZZZ</name>
<protein>
    <submittedName>
        <fullName evidence="1">Uncharacterized protein</fullName>
    </submittedName>
</protein>
<reference evidence="1" key="1">
    <citation type="journal article" date="2014" name="Front. Microbiol.">
        <title>High frequency of phylogenetically diverse reductive dehalogenase-homologous genes in deep subseafloor sedimentary metagenomes.</title>
        <authorList>
            <person name="Kawai M."/>
            <person name="Futagami T."/>
            <person name="Toyoda A."/>
            <person name="Takaki Y."/>
            <person name="Nishi S."/>
            <person name="Hori S."/>
            <person name="Arai W."/>
            <person name="Tsubouchi T."/>
            <person name="Morono Y."/>
            <person name="Uchiyama I."/>
            <person name="Ito T."/>
            <person name="Fujiyama A."/>
            <person name="Inagaki F."/>
            <person name="Takami H."/>
        </authorList>
    </citation>
    <scope>NUCLEOTIDE SEQUENCE</scope>
    <source>
        <strain evidence="1">Expedition CK06-06</strain>
    </source>
</reference>
<dbReference type="EMBL" id="BARV01015609">
    <property type="protein sequence ID" value="GAI31906.1"/>
    <property type="molecule type" value="Genomic_DNA"/>
</dbReference>
<accession>X1NNW2</accession>
<comment type="caution">
    <text evidence="1">The sequence shown here is derived from an EMBL/GenBank/DDBJ whole genome shotgun (WGS) entry which is preliminary data.</text>
</comment>
<dbReference type="AlphaFoldDB" id="X1NNW2"/>
<sequence>MQSLFLFIALLVALGIIALQQWLHYREKEDIFTKFMARDLVEAEYFKKEYPGLVKEGQKKMEQERKTKLTAEEIVAKRAADNL</sequence>